<evidence type="ECO:0000259" key="11">
    <source>
        <dbReference type="Pfam" id="PF25520"/>
    </source>
</evidence>
<dbReference type="InterPro" id="IPR050889">
    <property type="entry name" value="Dendritic_Spine_Reg/Scaffold"/>
</dbReference>
<dbReference type="InterPro" id="IPR011990">
    <property type="entry name" value="TPR-like_helical_dom_sf"/>
</dbReference>
<protein>
    <recommendedName>
        <fullName evidence="15">Protein TANC2</fullName>
    </recommendedName>
</protein>
<comment type="similarity">
    <text evidence="7">Belongs to the TANC family.</text>
</comment>
<keyword evidence="3 9" id="KW-0802">TPR repeat</keyword>
<feature type="region of interest" description="Disordered" evidence="10">
    <location>
        <begin position="160"/>
        <end position="180"/>
    </location>
</feature>
<dbReference type="InterPro" id="IPR058018">
    <property type="entry name" value="AAA_lid_TANC1/2"/>
</dbReference>
<dbReference type="PANTHER" id="PTHR24166">
    <property type="entry name" value="ROLLING PEBBLES, ISOFORM B"/>
    <property type="match status" value="1"/>
</dbReference>
<dbReference type="Proteomes" id="UP000678499">
    <property type="component" value="Unassembled WGS sequence"/>
</dbReference>
<evidence type="ECO:0000256" key="9">
    <source>
        <dbReference type="PROSITE-ProRule" id="PRU00339"/>
    </source>
</evidence>
<evidence type="ECO:0000256" key="2">
    <source>
        <dbReference type="ARBA" id="ARBA00022737"/>
    </source>
</evidence>
<keyword evidence="1" id="KW-0597">Phosphoprotein</keyword>
<dbReference type="EMBL" id="OA883525">
    <property type="protein sequence ID" value="CAD7279123.1"/>
    <property type="molecule type" value="Genomic_DNA"/>
</dbReference>
<evidence type="ECO:0000256" key="6">
    <source>
        <dbReference type="ARBA" id="ARBA00034110"/>
    </source>
</evidence>
<evidence type="ECO:0000256" key="5">
    <source>
        <dbReference type="ARBA" id="ARBA00023043"/>
    </source>
</evidence>
<dbReference type="PROSITE" id="PS50297">
    <property type="entry name" value="ANK_REP_REGION"/>
    <property type="match status" value="4"/>
</dbReference>
<feature type="domain" description="TANC1/2-like AAA+ ATPase lid" evidence="11">
    <location>
        <begin position="567"/>
        <end position="660"/>
    </location>
</feature>
<dbReference type="Gene3D" id="1.25.40.20">
    <property type="entry name" value="Ankyrin repeat-containing domain"/>
    <property type="match status" value="2"/>
</dbReference>
<keyword evidence="2" id="KW-0677">Repeat</keyword>
<accession>A0A7R9BPG5</accession>
<evidence type="ECO:0000259" key="12">
    <source>
        <dbReference type="Pfam" id="PF25521"/>
    </source>
</evidence>
<feature type="repeat" description="TPR" evidence="9">
    <location>
        <begin position="1286"/>
        <end position="1319"/>
    </location>
</feature>
<dbReference type="Pfam" id="PF25520">
    <property type="entry name" value="AAA_lid_TANC1"/>
    <property type="match status" value="1"/>
</dbReference>
<evidence type="ECO:0000256" key="10">
    <source>
        <dbReference type="SAM" id="MobiDB-lite"/>
    </source>
</evidence>
<feature type="region of interest" description="Disordered" evidence="10">
    <location>
        <begin position="802"/>
        <end position="821"/>
    </location>
</feature>
<evidence type="ECO:0000256" key="7">
    <source>
        <dbReference type="ARBA" id="ARBA00038259"/>
    </source>
</evidence>
<dbReference type="SMART" id="SM00248">
    <property type="entry name" value="ANK"/>
    <property type="match status" value="10"/>
</dbReference>
<feature type="compositionally biased region" description="Low complexity" evidence="10">
    <location>
        <begin position="127"/>
        <end position="147"/>
    </location>
</feature>
<feature type="repeat" description="ANK" evidence="8">
    <location>
        <begin position="883"/>
        <end position="915"/>
    </location>
</feature>
<dbReference type="InterPro" id="IPR036770">
    <property type="entry name" value="Ankyrin_rpt-contain_sf"/>
</dbReference>
<feature type="repeat" description="TPR" evidence="9">
    <location>
        <begin position="1320"/>
        <end position="1353"/>
    </location>
</feature>
<feature type="repeat" description="ANK" evidence="8">
    <location>
        <begin position="916"/>
        <end position="948"/>
    </location>
</feature>
<dbReference type="Pfam" id="PF25521">
    <property type="entry name" value="WHD_TANC1"/>
    <property type="match status" value="1"/>
</dbReference>
<feature type="region of interest" description="Disordered" evidence="10">
    <location>
        <begin position="1"/>
        <end position="147"/>
    </location>
</feature>
<evidence type="ECO:0000256" key="4">
    <source>
        <dbReference type="ARBA" id="ARBA00023018"/>
    </source>
</evidence>
<name>A0A7R9BPG5_9CRUS</name>
<dbReference type="Pfam" id="PF12796">
    <property type="entry name" value="Ank_2"/>
    <property type="match status" value="3"/>
</dbReference>
<dbReference type="OrthoDB" id="5958958at2759"/>
<dbReference type="PROSITE" id="PS50005">
    <property type="entry name" value="TPR"/>
    <property type="match status" value="2"/>
</dbReference>
<feature type="compositionally biased region" description="Low complexity" evidence="10">
    <location>
        <begin position="808"/>
        <end position="821"/>
    </location>
</feature>
<feature type="non-terminal residue" evidence="13">
    <location>
        <position position="1473"/>
    </location>
</feature>
<organism evidence="13">
    <name type="scientific">Notodromas monacha</name>
    <dbReference type="NCBI Taxonomy" id="399045"/>
    <lineage>
        <taxon>Eukaryota</taxon>
        <taxon>Metazoa</taxon>
        <taxon>Ecdysozoa</taxon>
        <taxon>Arthropoda</taxon>
        <taxon>Crustacea</taxon>
        <taxon>Oligostraca</taxon>
        <taxon>Ostracoda</taxon>
        <taxon>Podocopa</taxon>
        <taxon>Podocopida</taxon>
        <taxon>Cypridocopina</taxon>
        <taxon>Cypridoidea</taxon>
        <taxon>Cyprididae</taxon>
        <taxon>Notodromas</taxon>
    </lineage>
</organism>
<comment type="subcellular location">
    <subcellularLocation>
        <location evidence="6">Postsynapse</location>
    </subcellularLocation>
</comment>
<gene>
    <name evidence="13" type="ORF">NMOB1V02_LOCUS6806</name>
</gene>
<keyword evidence="5 8" id="KW-0040">ANK repeat</keyword>
<dbReference type="GO" id="GO:0098794">
    <property type="term" value="C:postsynapse"/>
    <property type="evidence" value="ECO:0007669"/>
    <property type="project" value="UniProtKB-SubCell"/>
</dbReference>
<dbReference type="SMART" id="SM00028">
    <property type="entry name" value="TPR"/>
    <property type="match status" value="2"/>
</dbReference>
<feature type="repeat" description="ANK" evidence="8">
    <location>
        <begin position="1088"/>
        <end position="1120"/>
    </location>
</feature>
<feature type="compositionally biased region" description="Low complexity" evidence="10">
    <location>
        <begin position="55"/>
        <end position="65"/>
    </location>
</feature>
<dbReference type="Pfam" id="PF13432">
    <property type="entry name" value="TPR_16"/>
    <property type="match status" value="1"/>
</dbReference>
<feature type="repeat" description="ANK" evidence="8">
    <location>
        <begin position="1154"/>
        <end position="1186"/>
    </location>
</feature>
<feature type="compositionally biased region" description="Polar residues" evidence="10">
    <location>
        <begin position="73"/>
        <end position="92"/>
    </location>
</feature>
<dbReference type="SUPFAM" id="SSF48452">
    <property type="entry name" value="TPR-like"/>
    <property type="match status" value="1"/>
</dbReference>
<dbReference type="InterPro" id="IPR019734">
    <property type="entry name" value="TPR_rpt"/>
</dbReference>
<evidence type="ECO:0000256" key="8">
    <source>
        <dbReference type="PROSITE-ProRule" id="PRU00023"/>
    </source>
</evidence>
<reference evidence="13" key="1">
    <citation type="submission" date="2020-11" db="EMBL/GenBank/DDBJ databases">
        <authorList>
            <person name="Tran Van P."/>
        </authorList>
    </citation>
    <scope>NUCLEOTIDE SEQUENCE</scope>
</reference>
<dbReference type="PROSITE" id="PS50088">
    <property type="entry name" value="ANK_REPEAT"/>
    <property type="match status" value="6"/>
</dbReference>
<dbReference type="EMBL" id="CAJPEX010001488">
    <property type="protein sequence ID" value="CAG0919275.1"/>
    <property type="molecule type" value="Genomic_DNA"/>
</dbReference>
<evidence type="ECO:0000313" key="14">
    <source>
        <dbReference type="Proteomes" id="UP000678499"/>
    </source>
</evidence>
<dbReference type="InterPro" id="IPR058056">
    <property type="entry name" value="WH_TANC1/2"/>
</dbReference>
<keyword evidence="14" id="KW-1185">Reference proteome</keyword>
<evidence type="ECO:0000256" key="1">
    <source>
        <dbReference type="ARBA" id="ARBA00022553"/>
    </source>
</evidence>
<feature type="domain" description="TANC1/2-like winged helix" evidence="12">
    <location>
        <begin position="662"/>
        <end position="797"/>
    </location>
</feature>
<dbReference type="PANTHER" id="PTHR24166:SF55">
    <property type="entry name" value="ROLLING PEBBLES, ISOFORM B"/>
    <property type="match status" value="1"/>
</dbReference>
<keyword evidence="4" id="KW-0770">Synapse</keyword>
<evidence type="ECO:0000256" key="3">
    <source>
        <dbReference type="ARBA" id="ARBA00022803"/>
    </source>
</evidence>
<feature type="repeat" description="ANK" evidence="8">
    <location>
        <begin position="1121"/>
        <end position="1153"/>
    </location>
</feature>
<dbReference type="InterPro" id="IPR002110">
    <property type="entry name" value="Ankyrin_rpt"/>
</dbReference>
<feature type="repeat" description="ANK" evidence="8">
    <location>
        <begin position="1187"/>
        <end position="1219"/>
    </location>
</feature>
<evidence type="ECO:0000313" key="13">
    <source>
        <dbReference type="EMBL" id="CAD7279123.1"/>
    </source>
</evidence>
<proteinExistence type="inferred from homology"/>
<sequence length="1473" mass="161098">AATPPVLRRIQNPAIGKLAQRNPRFRISNLRNGRGQEKPTRPQTVSVDDADQLSDAESANSSSSLADKENSRRSGGNKRQNAETASPSTLLRSATREHQQQQNQQQMWARSKNKDEDMSIRLGLLLGRNTTSSPSTTSSRSSSSGRGTLVHQLAANGVDKVDGSDEHVSGSNRMKPSTAGHLPTIRLLSGQRWSEEERAAVEMMGRCMNDDGNDASTDSFGSLMSSCSSPQFGRARRRHSITTTQQGQIEDLNVFGRQNFVRRSARAALQVPSIRNPSNCASPCQVRLDLKPLFFEVPQQESDTLFIGRRWVFKEVENELISSSEAMSSVLSASRPGSGVTISGTVGNGKTALILQLVDYSCFGRKREDNFRGEFYGTRGGMSNQGMMSTMNQSQSSLGASRFSLVSDSLKIIGSRVVGFHFCQADNAPTCLVPDFVHNLAAQLSQAPQLGAYREYLLQNPTTVDLLSLRECICDPHRALVQGILEPLAALRRIGRLSGETCIIVVDSLCEAEYHKPDYGDTIASFLTRHIMKFPGWLKLVVTVRSQRDDVTRLLPFRVLSLDDGNSSTGNVRQDLEEYVNFRLCNSMSISKNISINSGTKKGQEACVKFVSHVVSIAKGSFLYTKLTLDLIERGHLIMKSSSYKVLPVNTSEIFMLNFNLRFRTSSSYERTADILATCLASLSPMTAHEIFQCVNAGNRHNPMAWEDFTKQMAILQSFLVRRGDQTYMLFHPSFRDWLVRRSEGESSKFLVDRKRGSMCIALHYVQSDSPLGPDKGQELGHHLLKAHLFKQVTAVQQRHVKNGCGNSSASGGSSSSSSSMSLGLSSMSQLSDIRGCGSIAVAVRDASSALVGHRNVFSPNVKVSRLLLLSGASPDQSTSCLKNAPLLCVAAKEGYLEMASLLLEFGANPEATNEDGTTALSFAARHGRVEVARLLIERGARVNSVDAGDWCPLVHAASAGFLNVISFLVSCDWVVRSDADLGLEEAAQQALSAAALRGHDPVVDFLLDMGEVTVNRVDTLFGETALTAAASRGLAGLCSKLMRRGARVDVGDLRDSPALVRAIKEGHWEAADVVLSHGASVDQSDGQRRTALMMAASEGHVALIELLLGKKANVNAEDRDRMTALGWACMRGHLVCVQVLLDGGCNINHSDKYGRTPLDLAAEKGHFRVVQLLVDKGAEVEHLDMNGMRPLDRAIQADQLEVVNVFLRKGAKLGSATWTLAQGKYCIVLTLLKKLLEDGQTLLKKGQLQDAAFRFGYASKKLPIYQPVPEGMSQLNVRCFASLDLSLVLGLSRCKRKIGDFDEALELATKAVDMRPDSFEAFYARARVLNDLGRNSEALQDLTEAIRLAPQNRDVRRVLLRVKEEMKSVDDLDSNGNCTRVTLGPAASIETLAGSNASSAIYATVTSCAMSERHLVTVCRDPRWQKEEVEQQRVGVRHDVQFLAGFSGYRLVASDDETPVERGFVFCSIRDG</sequence>
<dbReference type="SUPFAM" id="SSF48403">
    <property type="entry name" value="Ankyrin repeat"/>
    <property type="match status" value="1"/>
</dbReference>
<dbReference type="Gene3D" id="1.25.40.10">
    <property type="entry name" value="Tetratricopeptide repeat domain"/>
    <property type="match status" value="1"/>
</dbReference>
<evidence type="ECO:0008006" key="15">
    <source>
        <dbReference type="Google" id="ProtNLM"/>
    </source>
</evidence>